<dbReference type="AlphaFoldDB" id="A0A1E7N1J8"/>
<dbReference type="Proteomes" id="UP000037395">
    <property type="component" value="Unassembled WGS sequence"/>
</dbReference>
<evidence type="ECO:0000313" key="2">
    <source>
        <dbReference type="EMBL" id="OEV34570.1"/>
    </source>
</evidence>
<feature type="region of interest" description="Disordered" evidence="1">
    <location>
        <begin position="1"/>
        <end position="45"/>
    </location>
</feature>
<name>A0A1E7N1J8_KITAU</name>
<dbReference type="EMBL" id="JPRF03000044">
    <property type="protein sequence ID" value="OEV34570.1"/>
    <property type="molecule type" value="Genomic_DNA"/>
</dbReference>
<sequence length="92" mass="8966">MVAELDVVGEGVDEEEAAAGFGGEVGEGVEVDRAESGGRGSTGEDVGVVRVAVAAGPVGSEASESRDGGAAAAVAAGRVAGRAREALRPCRR</sequence>
<reference evidence="2" key="1">
    <citation type="submission" date="2016-08" db="EMBL/GenBank/DDBJ databases">
        <title>Sequencing, Assembly and Comparative Genomics of S. aureofaciens ATCC 10762.</title>
        <authorList>
            <person name="Gradnigo J.S."/>
            <person name="Johnson N."/>
            <person name="Somerville G.A."/>
        </authorList>
    </citation>
    <scope>NUCLEOTIDE SEQUENCE [LARGE SCALE GENOMIC DNA]</scope>
    <source>
        <strain evidence="2">ATCC 10762</strain>
    </source>
</reference>
<accession>A0A1E7N1J8</accession>
<evidence type="ECO:0000313" key="3">
    <source>
        <dbReference type="Proteomes" id="UP000037395"/>
    </source>
</evidence>
<protein>
    <submittedName>
        <fullName evidence="2">Uncharacterized protein</fullName>
    </submittedName>
</protein>
<organism evidence="2 3">
    <name type="scientific">Kitasatospora aureofaciens</name>
    <name type="common">Streptomyces aureofaciens</name>
    <dbReference type="NCBI Taxonomy" id="1894"/>
    <lineage>
        <taxon>Bacteria</taxon>
        <taxon>Bacillati</taxon>
        <taxon>Actinomycetota</taxon>
        <taxon>Actinomycetes</taxon>
        <taxon>Kitasatosporales</taxon>
        <taxon>Streptomycetaceae</taxon>
        <taxon>Kitasatospora</taxon>
    </lineage>
</organism>
<evidence type="ECO:0000256" key="1">
    <source>
        <dbReference type="SAM" id="MobiDB-lite"/>
    </source>
</evidence>
<feature type="compositionally biased region" description="Low complexity" evidence="1">
    <location>
        <begin position="1"/>
        <end position="10"/>
    </location>
</feature>
<proteinExistence type="predicted"/>
<comment type="caution">
    <text evidence="2">The sequence shown here is derived from an EMBL/GenBank/DDBJ whole genome shotgun (WGS) entry which is preliminary data.</text>
</comment>
<gene>
    <name evidence="2" type="ORF">HS99_0035365</name>
</gene>
<keyword evidence="3" id="KW-1185">Reference proteome</keyword>